<gene>
    <name evidence="8" type="ORF">EPI11_10025</name>
</gene>
<dbReference type="Gene3D" id="1.25.40.10">
    <property type="entry name" value="Tetratricopeptide repeat domain"/>
    <property type="match status" value="2"/>
</dbReference>
<comment type="subcellular location">
    <subcellularLocation>
        <location evidence="1">Cytoplasm</location>
    </subcellularLocation>
</comment>
<keyword evidence="7" id="KW-1133">Transmembrane helix</keyword>
<dbReference type="InterPro" id="IPR011990">
    <property type="entry name" value="TPR-like_helical_dom_sf"/>
</dbReference>
<dbReference type="PANTHER" id="PTHR46630">
    <property type="entry name" value="TETRATRICOPEPTIDE REPEAT PROTEIN 29"/>
    <property type="match status" value="1"/>
</dbReference>
<feature type="coiled-coil region" evidence="6">
    <location>
        <begin position="445"/>
        <end position="500"/>
    </location>
</feature>
<dbReference type="Proteomes" id="UP000287527">
    <property type="component" value="Unassembled WGS sequence"/>
</dbReference>
<keyword evidence="6" id="KW-0175">Coiled coil</keyword>
<keyword evidence="3" id="KW-0677">Repeat</keyword>
<evidence type="ECO:0000313" key="8">
    <source>
        <dbReference type="EMBL" id="RWX00210.1"/>
    </source>
</evidence>
<dbReference type="AlphaFoldDB" id="A0A444HAD6"/>
<comment type="caution">
    <text evidence="8">The sequence shown here is derived from an EMBL/GenBank/DDBJ whole genome shotgun (WGS) entry which is preliminary data.</text>
</comment>
<accession>A0A444HAD6</accession>
<dbReference type="InterPro" id="IPR019734">
    <property type="entry name" value="TPR_rpt"/>
</dbReference>
<keyword evidence="4" id="KW-0802">TPR repeat</keyword>
<dbReference type="RefSeq" id="WP_128389837.1">
    <property type="nucleotide sequence ID" value="NZ_SBII01000006.1"/>
</dbReference>
<organism evidence="8 9">
    <name type="scientific">Flavobacterium cerinum</name>
    <dbReference type="NCBI Taxonomy" id="2502784"/>
    <lineage>
        <taxon>Bacteria</taxon>
        <taxon>Pseudomonadati</taxon>
        <taxon>Bacteroidota</taxon>
        <taxon>Flavobacteriia</taxon>
        <taxon>Flavobacteriales</taxon>
        <taxon>Flavobacteriaceae</taxon>
        <taxon>Flavobacterium</taxon>
    </lineage>
</organism>
<dbReference type="Pfam" id="PF13424">
    <property type="entry name" value="TPR_12"/>
    <property type="match status" value="1"/>
</dbReference>
<dbReference type="InterPro" id="IPR051476">
    <property type="entry name" value="Bac_ResReg_Asp_Phosphatase"/>
</dbReference>
<dbReference type="OrthoDB" id="1090267at2"/>
<reference evidence="8 9" key="1">
    <citation type="submission" date="2019-01" db="EMBL/GenBank/DDBJ databases">
        <title>Flavobacterium sp. nov.,isolated from freshwater.</title>
        <authorList>
            <person name="Zhang R."/>
            <person name="Du Z.-J."/>
        </authorList>
    </citation>
    <scope>NUCLEOTIDE SEQUENCE [LARGE SCALE GENOMIC DNA]</scope>
    <source>
        <strain evidence="8 9">1E403</strain>
    </source>
</reference>
<dbReference type="SMART" id="SM00028">
    <property type="entry name" value="TPR"/>
    <property type="match status" value="6"/>
</dbReference>
<dbReference type="SUPFAM" id="SSF46894">
    <property type="entry name" value="C-terminal effector domain of the bipartite response regulators"/>
    <property type="match status" value="1"/>
</dbReference>
<dbReference type="PANTHER" id="PTHR46630:SF1">
    <property type="entry name" value="TETRATRICOPEPTIDE REPEAT PROTEIN 29"/>
    <property type="match status" value="1"/>
</dbReference>
<feature type="transmembrane region" description="Helical" evidence="7">
    <location>
        <begin position="418"/>
        <end position="438"/>
    </location>
</feature>
<evidence type="ECO:0000256" key="7">
    <source>
        <dbReference type="SAM" id="Phobius"/>
    </source>
</evidence>
<dbReference type="Gene3D" id="1.10.10.10">
    <property type="entry name" value="Winged helix-like DNA-binding domain superfamily/Winged helix DNA-binding domain"/>
    <property type="match status" value="1"/>
</dbReference>
<dbReference type="SUPFAM" id="SSF48452">
    <property type="entry name" value="TPR-like"/>
    <property type="match status" value="1"/>
</dbReference>
<keyword evidence="7" id="KW-0472">Membrane</keyword>
<proteinExistence type="inferred from homology"/>
<dbReference type="InterPro" id="IPR016032">
    <property type="entry name" value="Sig_transdc_resp-reg_C-effctor"/>
</dbReference>
<evidence type="ECO:0000256" key="6">
    <source>
        <dbReference type="SAM" id="Coils"/>
    </source>
</evidence>
<comment type="similarity">
    <text evidence="5">Belongs to the Rap family.</text>
</comment>
<feature type="coiled-coil region" evidence="6">
    <location>
        <begin position="392"/>
        <end position="419"/>
    </location>
</feature>
<evidence type="ECO:0000256" key="2">
    <source>
        <dbReference type="ARBA" id="ARBA00022490"/>
    </source>
</evidence>
<keyword evidence="9" id="KW-1185">Reference proteome</keyword>
<name>A0A444HAD6_9FLAO</name>
<evidence type="ECO:0000256" key="3">
    <source>
        <dbReference type="ARBA" id="ARBA00022737"/>
    </source>
</evidence>
<keyword evidence="2" id="KW-0963">Cytoplasm</keyword>
<dbReference type="GO" id="GO:0006355">
    <property type="term" value="P:regulation of DNA-templated transcription"/>
    <property type="evidence" value="ECO:0007669"/>
    <property type="project" value="InterPro"/>
</dbReference>
<protein>
    <submittedName>
        <fullName evidence="8">Tetratricopeptide repeat protein</fullName>
    </submittedName>
</protein>
<dbReference type="GO" id="GO:0005737">
    <property type="term" value="C:cytoplasm"/>
    <property type="evidence" value="ECO:0007669"/>
    <property type="project" value="UniProtKB-SubCell"/>
</dbReference>
<evidence type="ECO:0000313" key="9">
    <source>
        <dbReference type="Proteomes" id="UP000287527"/>
    </source>
</evidence>
<evidence type="ECO:0000256" key="1">
    <source>
        <dbReference type="ARBA" id="ARBA00004496"/>
    </source>
</evidence>
<dbReference type="InterPro" id="IPR036388">
    <property type="entry name" value="WH-like_DNA-bd_sf"/>
</dbReference>
<evidence type="ECO:0000256" key="4">
    <source>
        <dbReference type="ARBA" id="ARBA00022803"/>
    </source>
</evidence>
<dbReference type="GO" id="GO:0003677">
    <property type="term" value="F:DNA binding"/>
    <property type="evidence" value="ECO:0007669"/>
    <property type="project" value="InterPro"/>
</dbReference>
<evidence type="ECO:0000256" key="5">
    <source>
        <dbReference type="ARBA" id="ARBA00038253"/>
    </source>
</evidence>
<sequence>MVKKLPFALVFIAALSFGQTKEYDFKAAELKTKKLIYSHPDSALTIIKRTLSQKGNVHDTIYGNTYNLYGMYYGMIGKPDSTIYYLKKSLTYLGRYPKNRVRSLMNLAIGYRNKGDHTTSIKYLDKAIILHKKNKNNVGLAMAYGEIASNYNYMMDYDKSVDYLLRAITLLKAEKNTTQLVAIKQKLANTYLGTQNYKFAIDLYRECLIGFKANGMTKNYYLTLITLGDALIQVKDFSGAKTALQEAATGLNGFGDKELIGVCASKQAELETKLGQTGKAVISYQKAVDNLKESGSSRIIGTAGSYIDLLNKQKQHQKALSIIAGIESSKKFRDATKVDQLTYQNAIADTYKATNNDKEAIKAYQNTITIMDSIASAEKSAALEEIQAKFQTELQREKNMALEANNKSLQKDMETEKMLMLLYILISISIIILILLFLRGYWLKNRLQKEELKSIEAEKNLIQKQHEHEQELTNTQKNIIEEKQRELTSTALRMANYQDSINDIIGKCESNDFIKVTDVKKELMYLMKQKDYWKQFETRFNNLHPEFGTTLTNRFSKLTKNDVEFCSLLKLNLSNKEIASLLQISHESAITKKYRIKKKMEINDDAEFEKLILEI</sequence>
<dbReference type="EMBL" id="SBII01000006">
    <property type="protein sequence ID" value="RWX00210.1"/>
    <property type="molecule type" value="Genomic_DNA"/>
</dbReference>
<keyword evidence="7" id="KW-0812">Transmembrane</keyword>